<gene>
    <name evidence="2" type="ORF">DPS53_03385</name>
</gene>
<sequence>MSEQKESENADLTCEEQKTNELVSRVIENPEVLNRVLDTPQGQAIVCRHFQGPVPSPSMLKEYEQLMPGLANRLVELTEKEQAHRHKTVSDSIDVAKSGQRKAFWIAIAIIFAAVLFGVRGQTGLAGTIITVDLVALVSAFIAGKHYSKKQDMDQE</sequence>
<keyword evidence="1" id="KW-0812">Transmembrane</keyword>
<protein>
    <submittedName>
        <fullName evidence="2">DUF2335 domain-containing protein</fullName>
    </submittedName>
</protein>
<dbReference type="Proteomes" id="UP000839659">
    <property type="component" value="Unassembled WGS sequence"/>
</dbReference>
<name>A0A5U9SD33_SALET</name>
<feature type="transmembrane region" description="Helical" evidence="1">
    <location>
        <begin position="103"/>
        <end position="119"/>
    </location>
</feature>
<dbReference type="Pfam" id="PF10097">
    <property type="entry name" value="DUF2335"/>
    <property type="match status" value="1"/>
</dbReference>
<keyword evidence="1" id="KW-0472">Membrane</keyword>
<feature type="transmembrane region" description="Helical" evidence="1">
    <location>
        <begin position="125"/>
        <end position="143"/>
    </location>
</feature>
<dbReference type="InterPro" id="IPR019284">
    <property type="entry name" value="RP532"/>
</dbReference>
<dbReference type="AlphaFoldDB" id="A0A5U9SD33"/>
<proteinExistence type="predicted"/>
<comment type="caution">
    <text evidence="2">The sequence shown here is derived from an EMBL/GenBank/DDBJ whole genome shotgun (WGS) entry which is preliminary data.</text>
</comment>
<evidence type="ECO:0000313" key="2">
    <source>
        <dbReference type="EMBL" id="EBS4094378.1"/>
    </source>
</evidence>
<organism evidence="2">
    <name type="scientific">Salmonella enterica subsp. enterica serovar Bareilly</name>
    <dbReference type="NCBI Taxonomy" id="58096"/>
    <lineage>
        <taxon>Bacteria</taxon>
        <taxon>Pseudomonadati</taxon>
        <taxon>Pseudomonadota</taxon>
        <taxon>Gammaproteobacteria</taxon>
        <taxon>Enterobacterales</taxon>
        <taxon>Enterobacteriaceae</taxon>
        <taxon>Salmonella</taxon>
    </lineage>
</organism>
<accession>A0A5U9SD33</accession>
<dbReference type="EMBL" id="AAGVJY010000002">
    <property type="protein sequence ID" value="EBS4094378.1"/>
    <property type="molecule type" value="Genomic_DNA"/>
</dbReference>
<reference evidence="2" key="1">
    <citation type="submission" date="2018-06" db="EMBL/GenBank/DDBJ databases">
        <authorList>
            <person name="Ashton P.M."/>
            <person name="Dallman T."/>
            <person name="Nair S."/>
            <person name="De Pinna E."/>
            <person name="Peters T."/>
            <person name="Grant K."/>
        </authorList>
    </citation>
    <scope>NUCLEOTIDE SEQUENCE [LARGE SCALE GENOMIC DNA]</scope>
    <source>
        <strain evidence="2">374035</strain>
    </source>
</reference>
<evidence type="ECO:0000256" key="1">
    <source>
        <dbReference type="SAM" id="Phobius"/>
    </source>
</evidence>
<keyword evidence="1" id="KW-1133">Transmembrane helix</keyword>